<evidence type="ECO:0008006" key="7">
    <source>
        <dbReference type="Google" id="ProtNLM"/>
    </source>
</evidence>
<keyword evidence="2" id="KW-0812">Transmembrane</keyword>
<evidence type="ECO:0000256" key="1">
    <source>
        <dbReference type="SAM" id="MobiDB-lite"/>
    </source>
</evidence>
<evidence type="ECO:0000313" key="5">
    <source>
        <dbReference type="EMBL" id="GAA2598455.1"/>
    </source>
</evidence>
<dbReference type="PANTHER" id="PTHR33371">
    <property type="entry name" value="INTERMEMBRANE PHOSPHOLIPID TRANSPORT SYSTEM BINDING PROTEIN MLAD-RELATED"/>
    <property type="match status" value="1"/>
</dbReference>
<dbReference type="EMBL" id="BAAATD010000004">
    <property type="protein sequence ID" value="GAA2598455.1"/>
    <property type="molecule type" value="Genomic_DNA"/>
</dbReference>
<dbReference type="RefSeq" id="WP_344542102.1">
    <property type="nucleotide sequence ID" value="NZ_BAAATD010000004.1"/>
</dbReference>
<evidence type="ECO:0000259" key="4">
    <source>
        <dbReference type="Pfam" id="PF11887"/>
    </source>
</evidence>
<keyword evidence="2" id="KW-1133">Transmembrane helix</keyword>
<evidence type="ECO:0000259" key="3">
    <source>
        <dbReference type="Pfam" id="PF02470"/>
    </source>
</evidence>
<keyword evidence="2" id="KW-0472">Membrane</keyword>
<feature type="domain" description="Mce/MlaD" evidence="3">
    <location>
        <begin position="41"/>
        <end position="118"/>
    </location>
</feature>
<dbReference type="Pfam" id="PF02470">
    <property type="entry name" value="MlaD"/>
    <property type="match status" value="1"/>
</dbReference>
<dbReference type="PANTHER" id="PTHR33371:SF16">
    <property type="entry name" value="MCE-FAMILY PROTEIN MCE3F"/>
    <property type="match status" value="1"/>
</dbReference>
<organism evidence="5 6">
    <name type="scientific">Actinomadura fulvescens</name>
    <dbReference type="NCBI Taxonomy" id="46160"/>
    <lineage>
        <taxon>Bacteria</taxon>
        <taxon>Bacillati</taxon>
        <taxon>Actinomycetota</taxon>
        <taxon>Actinomycetes</taxon>
        <taxon>Streptosporangiales</taxon>
        <taxon>Thermomonosporaceae</taxon>
        <taxon>Actinomadura</taxon>
    </lineage>
</organism>
<evidence type="ECO:0000256" key="2">
    <source>
        <dbReference type="SAM" id="Phobius"/>
    </source>
</evidence>
<dbReference type="InterPro" id="IPR003399">
    <property type="entry name" value="Mce/MlaD"/>
</dbReference>
<proteinExistence type="predicted"/>
<dbReference type="Proteomes" id="UP001501509">
    <property type="component" value="Unassembled WGS sequence"/>
</dbReference>
<feature type="domain" description="Mammalian cell entry C-terminal" evidence="4">
    <location>
        <begin position="126"/>
        <end position="297"/>
    </location>
</feature>
<keyword evidence="6" id="KW-1185">Reference proteome</keyword>
<dbReference type="Pfam" id="PF11887">
    <property type="entry name" value="Mce4_CUP1"/>
    <property type="match status" value="1"/>
</dbReference>
<dbReference type="NCBIfam" id="TIGR00996">
    <property type="entry name" value="Mtu_fam_mce"/>
    <property type="match status" value="1"/>
</dbReference>
<dbReference type="InterPro" id="IPR005693">
    <property type="entry name" value="Mce"/>
</dbReference>
<comment type="caution">
    <text evidence="5">The sequence shown here is derived from an EMBL/GenBank/DDBJ whole genome shotgun (WGS) entry which is preliminary data.</text>
</comment>
<name>A0ABN3PR21_9ACTN</name>
<gene>
    <name evidence="5" type="ORF">GCM10010411_35000</name>
</gene>
<feature type="transmembrane region" description="Helical" evidence="2">
    <location>
        <begin position="12"/>
        <end position="31"/>
    </location>
</feature>
<reference evidence="5 6" key="1">
    <citation type="journal article" date="2019" name="Int. J. Syst. Evol. Microbiol.">
        <title>The Global Catalogue of Microorganisms (GCM) 10K type strain sequencing project: providing services to taxonomists for standard genome sequencing and annotation.</title>
        <authorList>
            <consortium name="The Broad Institute Genomics Platform"/>
            <consortium name="The Broad Institute Genome Sequencing Center for Infectious Disease"/>
            <person name="Wu L."/>
            <person name="Ma J."/>
        </authorList>
    </citation>
    <scope>NUCLEOTIDE SEQUENCE [LARGE SCALE GENOMIC DNA]</scope>
    <source>
        <strain evidence="5 6">JCM 6833</strain>
    </source>
</reference>
<evidence type="ECO:0000313" key="6">
    <source>
        <dbReference type="Proteomes" id="UP001501509"/>
    </source>
</evidence>
<dbReference type="InterPro" id="IPR024516">
    <property type="entry name" value="Mce_C"/>
</dbReference>
<sequence length="364" mass="37444">MSEEALSSTSRLVFGLAGAGVIAAAAVFVVVGSRPATEGSTYYTATFGRAGQGLDAGKSDVKIRGITVGTVQSVRLDPAGKVSVRLRVDKGVKVADTTSARIEPVSVFGPKDLALEQGAHELSGPYLRDGGTIAKTTDPQELSDTAWPTYRLTKAINPDEVAAIVRTFGAGLAGQGPALRRTIDNGGTVIDGAHANRAVIQGLINDLGLLGGTLGGKGGTWTAFTRDFNQVAPAINGNPDKVARLLDEAGELASRVGTFADQHGGNLSSLIDGAGDAARVMARERRNVPVLLDSLNEFFGLLGQIIRVPGPEGSLLAQARATLPLDLCGIFADVCPRPAKTAFDQKSNPNAGNGAAKPGTGARP</sequence>
<accession>A0ABN3PR21</accession>
<feature type="region of interest" description="Disordered" evidence="1">
    <location>
        <begin position="341"/>
        <end position="364"/>
    </location>
</feature>
<protein>
    <recommendedName>
        <fullName evidence="7">MCE family protein</fullName>
    </recommendedName>
</protein>
<dbReference type="InterPro" id="IPR052336">
    <property type="entry name" value="MlaD_Phospholipid_Transporter"/>
</dbReference>